<proteinExistence type="predicted"/>
<accession>A0A6H5I141</accession>
<dbReference type="PANTHER" id="PTHR43615">
    <property type="entry name" value="PHOSPHOENOLPYRUVATE SYNTHASE-RELATED"/>
    <property type="match status" value="1"/>
</dbReference>
<gene>
    <name evidence="2" type="ORF">TBRA_LOCUS2272</name>
</gene>
<organism evidence="2 3">
    <name type="scientific">Trichogramma brassicae</name>
    <dbReference type="NCBI Taxonomy" id="86971"/>
    <lineage>
        <taxon>Eukaryota</taxon>
        <taxon>Metazoa</taxon>
        <taxon>Ecdysozoa</taxon>
        <taxon>Arthropoda</taxon>
        <taxon>Hexapoda</taxon>
        <taxon>Insecta</taxon>
        <taxon>Pterygota</taxon>
        <taxon>Neoptera</taxon>
        <taxon>Endopterygota</taxon>
        <taxon>Hymenoptera</taxon>
        <taxon>Apocrita</taxon>
        <taxon>Proctotrupomorpha</taxon>
        <taxon>Chalcidoidea</taxon>
        <taxon>Trichogrammatidae</taxon>
        <taxon>Trichogramma</taxon>
    </lineage>
</organism>
<dbReference type="Gene3D" id="3.50.30.10">
    <property type="entry name" value="Phosphohistidine domain"/>
    <property type="match status" value="1"/>
</dbReference>
<dbReference type="PANTHER" id="PTHR43615:SF1">
    <property type="entry name" value="PPDK_N DOMAIN-CONTAINING PROTEIN"/>
    <property type="match status" value="1"/>
</dbReference>
<evidence type="ECO:0000259" key="1">
    <source>
        <dbReference type="Pfam" id="PF00391"/>
    </source>
</evidence>
<keyword evidence="3" id="KW-1185">Reference proteome</keyword>
<dbReference type="AlphaFoldDB" id="A0A6H5I141"/>
<dbReference type="InterPro" id="IPR051549">
    <property type="entry name" value="PEP_Utilizing_Enz"/>
</dbReference>
<dbReference type="InterPro" id="IPR008279">
    <property type="entry name" value="PEP-util_enz_mobile_dom"/>
</dbReference>
<dbReference type="GO" id="GO:0016772">
    <property type="term" value="F:transferase activity, transferring phosphorus-containing groups"/>
    <property type="evidence" value="ECO:0007669"/>
    <property type="project" value="InterPro"/>
</dbReference>
<evidence type="ECO:0000313" key="3">
    <source>
        <dbReference type="Proteomes" id="UP000479190"/>
    </source>
</evidence>
<feature type="domain" description="PEP-utilising enzyme mobile" evidence="1">
    <location>
        <begin position="584"/>
        <end position="645"/>
    </location>
</feature>
<dbReference type="Pfam" id="PF00391">
    <property type="entry name" value="PEP-utilizers"/>
    <property type="match status" value="1"/>
</dbReference>
<dbReference type="InterPro" id="IPR036637">
    <property type="entry name" value="Phosphohistidine_dom_sf"/>
</dbReference>
<dbReference type="OrthoDB" id="6123450at2759"/>
<evidence type="ECO:0000313" key="2">
    <source>
        <dbReference type="EMBL" id="CAB0030265.1"/>
    </source>
</evidence>
<protein>
    <recommendedName>
        <fullName evidence="1">PEP-utilising enzyme mobile domain-containing protein</fullName>
    </recommendedName>
</protein>
<name>A0A6H5I141_9HYME</name>
<dbReference type="Proteomes" id="UP000479190">
    <property type="component" value="Unassembled WGS sequence"/>
</dbReference>
<sequence length="648" mass="74618">MGLEIDKLYDQARDIEWAWTRRPQDKIYVMQCQPAEWLLDDDWTDFELSHELGSGVPADKDLLTFAQADELFPRCLTPLTCTAVVDRLVPSTFVLDDDDDEDDVVDRDDDGTDRVKTNPLFVANMRVAFNYYDFVMRNCEQTNIKDLMLKDLGLCGRVIVTKELIEAAMKRRYGLVDRSSLVRHLDQTKLERGVERDEREICVWKIEQLEQKLVKLKVMTVQSDQKFAELDKNSEKLTKMSRCHGFFSRVCVQKVMEIMRLLSSSDNRAGAFTAQNFADASLLLARGRRVPTAQVPRVLFRVSKEIWKKIWLKERRGELGVADFGKMDLSMVDSWLKTDVKAQSAYSHIFNFMHRDGNLGHNEFELAEEPYILKPDRFYALLKYYHGVLRKPLREDFMVYYPIMKSRYKWTPAPPSETLLARVATPIEPEARERIGELLPRAQQAVEHREFARMLLSKATHRVRTFYWSKGVELANAGKLPDPRLVHYLTSWEVLELAEATCCPRLVRKAQRRCELWPRLDQARYPLTSYGMPRAQIADDFDEAEVRQADYATRGVPINAGVLCGRVFVADSYADDLPKWGLQPWDILVAPCVDAGWSQYFPMLGGIIAERGSLFSPGAAMARDFNVPCIMGVTDATRIFRTGDLLNF</sequence>
<dbReference type="SUPFAM" id="SSF52009">
    <property type="entry name" value="Phosphohistidine domain"/>
    <property type="match status" value="1"/>
</dbReference>
<reference evidence="2 3" key="1">
    <citation type="submission" date="2020-02" db="EMBL/GenBank/DDBJ databases">
        <authorList>
            <person name="Ferguson B K."/>
        </authorList>
    </citation>
    <scope>NUCLEOTIDE SEQUENCE [LARGE SCALE GENOMIC DNA]</scope>
</reference>
<dbReference type="EMBL" id="CADCXV010000446">
    <property type="protein sequence ID" value="CAB0030265.1"/>
    <property type="molecule type" value="Genomic_DNA"/>
</dbReference>